<gene>
    <name evidence="1" type="ORF">GCM10017774_03810</name>
</gene>
<dbReference type="RefSeq" id="WP_191295674.1">
    <property type="nucleotide sequence ID" value="NZ_BNAR01000001.1"/>
</dbReference>
<proteinExistence type="predicted"/>
<dbReference type="EMBL" id="BNAR01000001">
    <property type="protein sequence ID" value="GHH28885.1"/>
    <property type="molecule type" value="Genomic_DNA"/>
</dbReference>
<dbReference type="Proteomes" id="UP000605568">
    <property type="component" value="Unassembled WGS sequence"/>
</dbReference>
<comment type="caution">
    <text evidence="1">The sequence shown here is derived from an EMBL/GenBank/DDBJ whole genome shotgun (WGS) entry which is preliminary data.</text>
</comment>
<evidence type="ECO:0000313" key="2">
    <source>
        <dbReference type="Proteomes" id="UP000605568"/>
    </source>
</evidence>
<protein>
    <submittedName>
        <fullName evidence="1">Uncharacterized protein</fullName>
    </submittedName>
</protein>
<name>A0ABQ3LXY0_9PSEU</name>
<organism evidence="1 2">
    <name type="scientific">Lentzea cavernae</name>
    <dbReference type="NCBI Taxonomy" id="2020703"/>
    <lineage>
        <taxon>Bacteria</taxon>
        <taxon>Bacillati</taxon>
        <taxon>Actinomycetota</taxon>
        <taxon>Actinomycetes</taxon>
        <taxon>Pseudonocardiales</taxon>
        <taxon>Pseudonocardiaceae</taxon>
        <taxon>Lentzea</taxon>
    </lineage>
</organism>
<reference evidence="2" key="1">
    <citation type="journal article" date="2019" name="Int. J. Syst. Evol. Microbiol.">
        <title>The Global Catalogue of Microorganisms (GCM) 10K type strain sequencing project: providing services to taxonomists for standard genome sequencing and annotation.</title>
        <authorList>
            <consortium name="The Broad Institute Genomics Platform"/>
            <consortium name="The Broad Institute Genome Sequencing Center for Infectious Disease"/>
            <person name="Wu L."/>
            <person name="Ma J."/>
        </authorList>
    </citation>
    <scope>NUCLEOTIDE SEQUENCE [LARGE SCALE GENOMIC DNA]</scope>
    <source>
        <strain evidence="2">CGMCC 4.7367</strain>
    </source>
</reference>
<sequence length="391" mass="42884">MGAGDSRTGADVGHVVVLVEGQELPLAVVRVTGAVEEAFTHDLRWEPSALLSRVPTEPAWTARDVDADQAAGFLVEMVREVRARSHESELADHKYYASFRQAADVLDLARADRLLRRPDGAVEEEYAGHETWEPSTKLSRVDSGKDPDETYIALSLVEAAQVKKLVDEQWDRGCTHHVVLVDGSPVAVVTKVVDDPDSEFGELAFTGDPEPQPSRLLAQATREPRMTAVQTSMATAVETMARLSLRWRGKARQGQTAAHAVFYRLTDVLDLGSAHAVVPEPLPENEFSVPLATAEAAELTARLRIRDARRGAEPIDGHHHFAVFVRLDQVVDLDAAHSLIRVDGSGRWEVLQRDGRWLATAEPRELITLPLNGSEVRGVAAVICPHNLKTI</sequence>
<accession>A0ABQ3LXY0</accession>
<evidence type="ECO:0000313" key="1">
    <source>
        <dbReference type="EMBL" id="GHH28885.1"/>
    </source>
</evidence>
<keyword evidence="2" id="KW-1185">Reference proteome</keyword>